<comment type="caution">
    <text evidence="1">The sequence shown here is derived from an EMBL/GenBank/DDBJ whole genome shotgun (WGS) entry which is preliminary data.</text>
</comment>
<dbReference type="EMBL" id="WNXC01000002">
    <property type="protein sequence ID" value="MBB2148942.1"/>
    <property type="molecule type" value="Genomic_DNA"/>
</dbReference>
<proteinExistence type="predicted"/>
<name>A0ABR6EUS5_9SPHI</name>
<keyword evidence="2" id="KW-1185">Reference proteome</keyword>
<protein>
    <recommendedName>
        <fullName evidence="3">DUF3945 domain-containing protein</fullName>
    </recommendedName>
</protein>
<evidence type="ECO:0000313" key="2">
    <source>
        <dbReference type="Proteomes" id="UP000636110"/>
    </source>
</evidence>
<accession>A0ABR6EUS5</accession>
<dbReference type="RefSeq" id="WP_182955713.1">
    <property type="nucleotide sequence ID" value="NZ_WNXC01000002.1"/>
</dbReference>
<dbReference type="Proteomes" id="UP000636110">
    <property type="component" value="Unassembled WGS sequence"/>
</dbReference>
<reference evidence="1 2" key="1">
    <citation type="submission" date="2019-11" db="EMBL/GenBank/DDBJ databases">
        <title>Description of Pedobacter sp. LMG 31462T.</title>
        <authorList>
            <person name="Carlier A."/>
            <person name="Qi S."/>
            <person name="Vandamme P."/>
        </authorList>
    </citation>
    <scope>NUCLEOTIDE SEQUENCE [LARGE SCALE GENOMIC DNA]</scope>
    <source>
        <strain evidence="1 2">LMG 31462</strain>
    </source>
</reference>
<evidence type="ECO:0000313" key="1">
    <source>
        <dbReference type="EMBL" id="MBB2148942.1"/>
    </source>
</evidence>
<gene>
    <name evidence="1" type="ORF">GM920_08450</name>
</gene>
<organism evidence="1 2">
    <name type="scientific">Pedobacter gandavensis</name>
    <dbReference type="NCBI Taxonomy" id="2679963"/>
    <lineage>
        <taxon>Bacteria</taxon>
        <taxon>Pseudomonadati</taxon>
        <taxon>Bacteroidota</taxon>
        <taxon>Sphingobacteriia</taxon>
        <taxon>Sphingobacteriales</taxon>
        <taxon>Sphingobacteriaceae</taxon>
        <taxon>Pedobacter</taxon>
    </lineage>
</organism>
<evidence type="ECO:0008006" key="3">
    <source>
        <dbReference type="Google" id="ProtNLM"/>
    </source>
</evidence>
<sequence length="329" mass="37332">MSTIDLSNLEDRLKEMGKLGASKEAIEEMESKMRLGLEKFQVRETKPATTKGHIDTIYNFKTAGTLKKTYMTNFRVEHHKIKPLQEGQSYFIITPRNGKNEVKKLNHPIDAIEQFKKRDDKAELSVGKDIGHKSVLATMENGTVNFVAGEFRAAFYGKPIDQTFSDGAKNFSAFQAGNLVQGRGVHRGEVVTPHGEITKAWMVLDLEKGKVGNNFQLHPYLDPNYGFDLSKVLNDYNIKELNDPKKRDELETALKDGDRPIVTVTKDGKDKKLHLETAVKYKKVNFFNLDGTMEKREQFLKEPAKENNLLAGKDIRKEKDLVASQELSR</sequence>